<name>A0AAD1TM95_PELCU</name>
<evidence type="ECO:0000313" key="2">
    <source>
        <dbReference type="Proteomes" id="UP001295444"/>
    </source>
</evidence>
<sequence length="119" mass="13315">DVILCFRSRANEALMAARNICLNNTHYVFTTTKRRGFLQEVTPQLRATAVPYKLGNLQALIVVKQGRRNRLTSMANANTFLQSLGLTIPDTDRSTNRPTHRWNVDNIAIFTPNSSTAPG</sequence>
<protein>
    <submittedName>
        <fullName evidence="1">Uncharacterized protein</fullName>
    </submittedName>
</protein>
<accession>A0AAD1TM95</accession>
<dbReference type="AlphaFoldDB" id="A0AAD1TM95"/>
<dbReference type="EMBL" id="OW240924">
    <property type="protein sequence ID" value="CAH2328106.1"/>
    <property type="molecule type" value="Genomic_DNA"/>
</dbReference>
<reference evidence="1" key="1">
    <citation type="submission" date="2022-03" db="EMBL/GenBank/DDBJ databases">
        <authorList>
            <person name="Alioto T."/>
            <person name="Alioto T."/>
            <person name="Gomez Garrido J."/>
        </authorList>
    </citation>
    <scope>NUCLEOTIDE SEQUENCE</scope>
</reference>
<proteinExistence type="predicted"/>
<gene>
    <name evidence="1" type="ORF">PECUL_23A034872</name>
</gene>
<organism evidence="1 2">
    <name type="scientific">Pelobates cultripes</name>
    <name type="common">Western spadefoot toad</name>
    <dbReference type="NCBI Taxonomy" id="61616"/>
    <lineage>
        <taxon>Eukaryota</taxon>
        <taxon>Metazoa</taxon>
        <taxon>Chordata</taxon>
        <taxon>Craniata</taxon>
        <taxon>Vertebrata</taxon>
        <taxon>Euteleostomi</taxon>
        <taxon>Amphibia</taxon>
        <taxon>Batrachia</taxon>
        <taxon>Anura</taxon>
        <taxon>Pelobatoidea</taxon>
        <taxon>Pelobatidae</taxon>
        <taxon>Pelobates</taxon>
    </lineage>
</organism>
<feature type="non-terminal residue" evidence="1">
    <location>
        <position position="1"/>
    </location>
</feature>
<dbReference type="Proteomes" id="UP001295444">
    <property type="component" value="Chromosome 13"/>
</dbReference>
<keyword evidence="2" id="KW-1185">Reference proteome</keyword>
<evidence type="ECO:0000313" key="1">
    <source>
        <dbReference type="EMBL" id="CAH2328106.1"/>
    </source>
</evidence>